<dbReference type="CDD" id="cd01140">
    <property type="entry name" value="FatB"/>
    <property type="match status" value="1"/>
</dbReference>
<accession>A0A098BTH5</accession>
<dbReference type="AlphaFoldDB" id="A0A098BTH5"/>
<dbReference type="SUPFAM" id="SSF53807">
    <property type="entry name" value="Helical backbone' metal receptor"/>
    <property type="match status" value="1"/>
</dbReference>
<evidence type="ECO:0000256" key="3">
    <source>
        <dbReference type="ARBA" id="ARBA00022448"/>
    </source>
</evidence>
<proteinExistence type="inferred from homology"/>
<dbReference type="Pfam" id="PF01497">
    <property type="entry name" value="Peripla_BP_2"/>
    <property type="match status" value="1"/>
</dbReference>
<evidence type="ECO:0000256" key="2">
    <source>
        <dbReference type="ARBA" id="ARBA00008814"/>
    </source>
</evidence>
<dbReference type="OrthoDB" id="63946at2"/>
<dbReference type="InterPro" id="IPR033870">
    <property type="entry name" value="FatB"/>
</dbReference>
<protein>
    <submittedName>
        <fullName evidence="7">Periplasmic binding protein</fullName>
    </submittedName>
</protein>
<comment type="subcellular location">
    <subcellularLocation>
        <location evidence="1">Cell envelope</location>
    </subcellularLocation>
</comment>
<feature type="domain" description="Fe/B12 periplasmic-binding" evidence="6">
    <location>
        <begin position="55"/>
        <end position="320"/>
    </location>
</feature>
<dbReference type="InterPro" id="IPR051313">
    <property type="entry name" value="Bact_iron-sidero_bind"/>
</dbReference>
<evidence type="ECO:0000259" key="6">
    <source>
        <dbReference type="PROSITE" id="PS50983"/>
    </source>
</evidence>
<dbReference type="EMBL" id="CCSD01000099">
    <property type="protein sequence ID" value="CDZ91510.1"/>
    <property type="molecule type" value="Genomic_DNA"/>
</dbReference>
<dbReference type="Gene3D" id="3.40.50.1980">
    <property type="entry name" value="Nitrogenase molybdenum iron protein domain"/>
    <property type="match status" value="2"/>
</dbReference>
<dbReference type="GO" id="GO:0030288">
    <property type="term" value="C:outer membrane-bounded periplasmic space"/>
    <property type="evidence" value="ECO:0007669"/>
    <property type="project" value="TreeGrafter"/>
</dbReference>
<dbReference type="PROSITE" id="PS51257">
    <property type="entry name" value="PROKAR_LIPOPROTEIN"/>
    <property type="match status" value="1"/>
</dbReference>
<gene>
    <name evidence="7" type="ORF">RHRU231_840039</name>
</gene>
<dbReference type="Proteomes" id="UP000042997">
    <property type="component" value="Unassembled WGS sequence"/>
</dbReference>
<evidence type="ECO:0000256" key="5">
    <source>
        <dbReference type="SAM" id="SignalP"/>
    </source>
</evidence>
<evidence type="ECO:0000313" key="7">
    <source>
        <dbReference type="EMBL" id="CDZ91510.1"/>
    </source>
</evidence>
<feature type="chain" id="PRO_5038499355" evidence="5">
    <location>
        <begin position="22"/>
        <end position="322"/>
    </location>
</feature>
<dbReference type="PROSITE" id="PS50983">
    <property type="entry name" value="FE_B12_PBP"/>
    <property type="match status" value="1"/>
</dbReference>
<dbReference type="eggNOG" id="COG4607">
    <property type="taxonomic scope" value="Bacteria"/>
</dbReference>
<sequence length="322" mass="33651">MRIRLSAAVALIAAASLGLSACSSATSSDTAADTGATVVISHAQGETEVPVDPERVVVFDQSVLQSMIDLDLPDAVGVPALTNWPESFARYRGDDVAKVGSLFEPDFEAVNALEPDLIIVAARSATSYDALSEIAPTVDLSVDSKDFLNSVETQNRNLATIFGAEDAFEEKFAGIEESFDAVSAAAAQANLRGLIARVEAAEVTAYGPGSRYGIIHDLGVKPVSETFADDVAHGDAVSFEYIAQADPDLMFVQDREAPLGDTTGPNASRVLDNPLVGGTTAAKEGRITYLDLYTWYMAPSALSSVQSQIDVVGQAVGTAAAA</sequence>
<keyword evidence="3" id="KW-0813">Transport</keyword>
<evidence type="ECO:0000256" key="1">
    <source>
        <dbReference type="ARBA" id="ARBA00004196"/>
    </source>
</evidence>
<evidence type="ECO:0000256" key="4">
    <source>
        <dbReference type="ARBA" id="ARBA00022729"/>
    </source>
</evidence>
<dbReference type="InterPro" id="IPR002491">
    <property type="entry name" value="ABC_transptr_periplasmic_BD"/>
</dbReference>
<name>A0A098BTH5_9NOCA</name>
<feature type="signal peptide" evidence="5">
    <location>
        <begin position="1"/>
        <end position="21"/>
    </location>
</feature>
<dbReference type="RefSeq" id="WP_040274709.1">
    <property type="nucleotide sequence ID" value="NZ_JACVXT010000029.1"/>
</dbReference>
<dbReference type="PANTHER" id="PTHR30532">
    <property type="entry name" value="IRON III DICITRATE-BINDING PERIPLASMIC PROTEIN"/>
    <property type="match status" value="1"/>
</dbReference>
<dbReference type="PANTHER" id="PTHR30532:SF28">
    <property type="entry name" value="PETROBACTIN-BINDING PROTEIN YCLQ"/>
    <property type="match status" value="1"/>
</dbReference>
<evidence type="ECO:0000313" key="8">
    <source>
        <dbReference type="Proteomes" id="UP000042997"/>
    </source>
</evidence>
<reference evidence="7 8" key="1">
    <citation type="journal article" date="2014" name="Genome Announc.">
        <title>Draft Genome Sequence of Propane- and Butane-Oxidizing Actinobacterium Rhodococcus ruber IEGM 231.</title>
        <authorList>
            <person name="Ivshina I.B."/>
            <person name="Kuyukina M.S."/>
            <person name="Krivoruchko A.V."/>
            <person name="Barbe V."/>
            <person name="Fischer C."/>
        </authorList>
    </citation>
    <scope>NUCLEOTIDE SEQUENCE [LARGE SCALE GENOMIC DNA]</scope>
</reference>
<comment type="similarity">
    <text evidence="2">Belongs to the bacterial solute-binding protein 8 family.</text>
</comment>
<dbReference type="GO" id="GO:1901678">
    <property type="term" value="P:iron coordination entity transport"/>
    <property type="evidence" value="ECO:0007669"/>
    <property type="project" value="UniProtKB-ARBA"/>
</dbReference>
<keyword evidence="4 5" id="KW-0732">Signal</keyword>
<organism evidence="7 8">
    <name type="scientific">Rhodococcus ruber</name>
    <dbReference type="NCBI Taxonomy" id="1830"/>
    <lineage>
        <taxon>Bacteria</taxon>
        <taxon>Bacillati</taxon>
        <taxon>Actinomycetota</taxon>
        <taxon>Actinomycetes</taxon>
        <taxon>Mycobacteriales</taxon>
        <taxon>Nocardiaceae</taxon>
        <taxon>Rhodococcus</taxon>
    </lineage>
</organism>